<dbReference type="PANTHER" id="PTHR43566">
    <property type="entry name" value="CONSERVED PROTEIN"/>
    <property type="match status" value="1"/>
</dbReference>
<feature type="domain" description="AAA" evidence="1">
    <location>
        <begin position="22"/>
        <end position="137"/>
    </location>
</feature>
<reference evidence="3" key="3">
    <citation type="submission" date="2021-09" db="EMBL/GenBank/DDBJ databases">
        <authorList>
            <person name="Gilroy R."/>
        </authorList>
    </citation>
    <scope>NUCLEOTIDE SEQUENCE</scope>
    <source>
        <strain evidence="3">ChiBcolR7-4860</strain>
    </source>
</reference>
<dbReference type="EMBL" id="CP035464">
    <property type="protein sequence ID" value="QAY33714.1"/>
    <property type="molecule type" value="Genomic_DNA"/>
</dbReference>
<evidence type="ECO:0000313" key="5">
    <source>
        <dbReference type="Proteomes" id="UP000293589"/>
    </source>
</evidence>
<dbReference type="OrthoDB" id="128089at2"/>
<reference evidence="4 5" key="1">
    <citation type="submission" date="2019-01" db="EMBL/GenBank/DDBJ databases">
        <title>Complete genome sequence of Bifidobacterium gallinarum CACC 514.</title>
        <authorList>
            <person name="Jung M."/>
        </authorList>
    </citation>
    <scope>NUCLEOTIDE SEQUENCE [LARGE SCALE GENOMIC DNA]</scope>
    <source>
        <strain evidence="4 5">CACC 514</strain>
    </source>
</reference>
<proteinExistence type="predicted"/>
<dbReference type="InterPro" id="IPR041682">
    <property type="entry name" value="AAA_14"/>
</dbReference>
<sequence length="439" mass="47497">MSESYVPRIVDAAVRDYLEAFPAVCIEGPKWCGKTTTASQHAASQFSLADPSGSFRNRSIAQLDPALALEGAEPRLIDEWQEAPALWDAVRFECDRSVGHGRFLLTGSATPRAAQRPMHSGAGRIARLHMSSMTLMEQGVSCGKVSLRGLFAGESYTANSSLDLERIASLVVRGGWPANLGMDDYHAELTARSYLDAVADDDLSAVDGAARDPARIRRVLTSLGRNEATLSSKAALLRDTAEYLPEDAEGKGVKRRGGRGPVALSETTLDDYLGALNRMHVIEDIPAWRPALRSPVRIRAAMKRHLADPSLAAAAIGGTAETLRTDPKTLGFLFESLVTHDVLVYARAMDAQVMHYRDDSGLEVDLIVEMRDGTWGAFEVKLGAVQIDEGAANVLRLDRKMSERGQRPASVKAVIVGVGSFAYRRDDGVQVIPLDTLGV</sequence>
<feature type="domain" description="DUF4143" evidence="2">
    <location>
        <begin position="201"/>
        <end position="382"/>
    </location>
</feature>
<dbReference type="KEGG" id="bgx:ESN35_10150"/>
<evidence type="ECO:0000259" key="1">
    <source>
        <dbReference type="Pfam" id="PF13173"/>
    </source>
</evidence>
<gene>
    <name evidence="4" type="ORF">ESN35_10150</name>
    <name evidence="3" type="ORF">K8U73_07255</name>
</gene>
<dbReference type="EMBL" id="DYUX01000024">
    <property type="protein sequence ID" value="HJG42160.1"/>
    <property type="molecule type" value="Genomic_DNA"/>
</dbReference>
<reference evidence="3" key="2">
    <citation type="journal article" date="2021" name="PeerJ">
        <title>Extensive microbial diversity within the chicken gut microbiome revealed by metagenomics and culture.</title>
        <authorList>
            <person name="Gilroy R."/>
            <person name="Ravi A."/>
            <person name="Getino M."/>
            <person name="Pursley I."/>
            <person name="Horton D.L."/>
            <person name="Alikhan N.F."/>
            <person name="Baker D."/>
            <person name="Gharbi K."/>
            <person name="Hall N."/>
            <person name="Watson M."/>
            <person name="Adriaenssens E.M."/>
            <person name="Foster-Nyarko E."/>
            <person name="Jarju S."/>
            <person name="Secka A."/>
            <person name="Antonio M."/>
            <person name="Oren A."/>
            <person name="Chaudhuri R.R."/>
            <person name="La Ragione R."/>
            <person name="Hildebrand F."/>
            <person name="Pallen M.J."/>
        </authorList>
    </citation>
    <scope>NUCLEOTIDE SEQUENCE</scope>
    <source>
        <strain evidence="3">ChiBcolR7-4860</strain>
    </source>
</reference>
<protein>
    <submittedName>
        <fullName evidence="4">ATP-binding protein</fullName>
    </submittedName>
</protein>
<name>A0A4P6DXX6_9BIFI</name>
<dbReference type="Proteomes" id="UP000786560">
    <property type="component" value="Unassembled WGS sequence"/>
</dbReference>
<dbReference type="AlphaFoldDB" id="A0A4P6DXX6"/>
<accession>A0A4P6DXX6</accession>
<dbReference type="RefSeq" id="WP_033507050.1">
    <property type="nucleotide sequence ID" value="NZ_CP035464.1"/>
</dbReference>
<evidence type="ECO:0000313" key="4">
    <source>
        <dbReference type="EMBL" id="QAY33714.1"/>
    </source>
</evidence>
<evidence type="ECO:0000259" key="2">
    <source>
        <dbReference type="Pfam" id="PF13635"/>
    </source>
</evidence>
<dbReference type="Proteomes" id="UP000293589">
    <property type="component" value="Chromosome"/>
</dbReference>
<organism evidence="4 5">
    <name type="scientific">Bifidobacterium pullorum subsp. gallinarum</name>
    <dbReference type="NCBI Taxonomy" id="78344"/>
    <lineage>
        <taxon>Bacteria</taxon>
        <taxon>Bacillati</taxon>
        <taxon>Actinomycetota</taxon>
        <taxon>Actinomycetes</taxon>
        <taxon>Bifidobacteriales</taxon>
        <taxon>Bifidobacteriaceae</taxon>
        <taxon>Bifidobacterium</taxon>
    </lineage>
</organism>
<dbReference type="Pfam" id="PF13173">
    <property type="entry name" value="AAA_14"/>
    <property type="match status" value="1"/>
</dbReference>
<evidence type="ECO:0000313" key="3">
    <source>
        <dbReference type="EMBL" id="HJG42160.1"/>
    </source>
</evidence>
<keyword evidence="4" id="KW-0547">Nucleotide-binding</keyword>
<keyword evidence="4" id="KW-0067">ATP-binding</keyword>
<dbReference type="Pfam" id="PF13635">
    <property type="entry name" value="DUF4143"/>
    <property type="match status" value="1"/>
</dbReference>
<dbReference type="InterPro" id="IPR025420">
    <property type="entry name" value="DUF4143"/>
</dbReference>
<dbReference type="PANTHER" id="PTHR43566:SF2">
    <property type="entry name" value="DUF4143 DOMAIN-CONTAINING PROTEIN"/>
    <property type="match status" value="1"/>
</dbReference>
<dbReference type="GO" id="GO:0005524">
    <property type="term" value="F:ATP binding"/>
    <property type="evidence" value="ECO:0007669"/>
    <property type="project" value="UniProtKB-KW"/>
</dbReference>